<evidence type="ECO:0000256" key="6">
    <source>
        <dbReference type="PROSITE-ProRule" id="PRU01211"/>
    </source>
</evidence>
<dbReference type="EMBL" id="MTYJ01000198">
    <property type="protein sequence ID" value="OWA50642.1"/>
    <property type="molecule type" value="Genomic_DNA"/>
</dbReference>
<dbReference type="SMART" id="SM00636">
    <property type="entry name" value="Glyco_18"/>
    <property type="match status" value="1"/>
</dbReference>
<dbReference type="Proteomes" id="UP000192578">
    <property type="component" value="Unassembled WGS sequence"/>
</dbReference>
<dbReference type="Gene3D" id="3.10.50.10">
    <property type="match status" value="1"/>
</dbReference>
<protein>
    <recommendedName>
        <fullName evidence="7">Metalloendopeptidase</fullName>
        <ecNumber evidence="7">3.4.24.-</ecNumber>
    </recommendedName>
</protein>
<dbReference type="SUPFAM" id="SSF54556">
    <property type="entry name" value="Chitinase insertion domain"/>
    <property type="match status" value="1"/>
</dbReference>
<dbReference type="InterPro" id="IPR001506">
    <property type="entry name" value="Peptidase_M12A"/>
</dbReference>
<evidence type="ECO:0000256" key="4">
    <source>
        <dbReference type="ARBA" id="ARBA00022833"/>
    </source>
</evidence>
<keyword evidence="2 6" id="KW-0479">Metal-binding</keyword>
<keyword evidence="4 6" id="KW-0862">Zinc</keyword>
<dbReference type="PROSITE" id="PS51910">
    <property type="entry name" value="GH18_2"/>
    <property type="match status" value="1"/>
</dbReference>
<feature type="binding site" evidence="6">
    <location>
        <position position="165"/>
    </location>
    <ligand>
        <name>Zn(2+)</name>
        <dbReference type="ChEBI" id="CHEBI:29105"/>
        <note>catalytic</note>
    </ligand>
</feature>
<name>A0A9X6NA77_HYPEX</name>
<dbReference type="SMART" id="SM00235">
    <property type="entry name" value="ZnMc"/>
    <property type="match status" value="1"/>
</dbReference>
<dbReference type="CDD" id="cd04280">
    <property type="entry name" value="ZnMc_astacin_like"/>
    <property type="match status" value="1"/>
</dbReference>
<keyword evidence="11" id="KW-1185">Reference proteome</keyword>
<comment type="caution">
    <text evidence="6">Lacks conserved residue(s) required for the propagation of feature annotation.</text>
</comment>
<keyword evidence="1 6" id="KW-0645">Protease</keyword>
<dbReference type="GO" id="GO:0005975">
    <property type="term" value="P:carbohydrate metabolic process"/>
    <property type="evidence" value="ECO:0007669"/>
    <property type="project" value="InterPro"/>
</dbReference>
<feature type="signal peptide" evidence="7">
    <location>
        <begin position="1"/>
        <end position="18"/>
    </location>
</feature>
<evidence type="ECO:0000259" key="8">
    <source>
        <dbReference type="PROSITE" id="PS51864"/>
    </source>
</evidence>
<dbReference type="InterPro" id="IPR011583">
    <property type="entry name" value="Chitinase_II/V-like_cat"/>
</dbReference>
<dbReference type="GO" id="GO:0008270">
    <property type="term" value="F:zinc ion binding"/>
    <property type="evidence" value="ECO:0007669"/>
    <property type="project" value="UniProtKB-UniRule"/>
</dbReference>
<accession>A0A9X6NA77</accession>
<dbReference type="Gene3D" id="3.40.390.10">
    <property type="entry name" value="Collagenase (Catalytic Domain)"/>
    <property type="match status" value="1"/>
</dbReference>
<feature type="domain" description="GH18" evidence="9">
    <location>
        <begin position="288"/>
        <end position="646"/>
    </location>
</feature>
<dbReference type="InterPro" id="IPR006026">
    <property type="entry name" value="Peptidase_Metallo"/>
</dbReference>
<proteinExistence type="predicted"/>
<comment type="caution">
    <text evidence="10">The sequence shown here is derived from an EMBL/GenBank/DDBJ whole genome shotgun (WGS) entry which is preliminary data.</text>
</comment>
<feature type="active site" evidence="6">
    <location>
        <position position="166"/>
    </location>
</feature>
<dbReference type="InterPro" id="IPR001223">
    <property type="entry name" value="Glyco_hydro18_cat"/>
</dbReference>
<dbReference type="PROSITE" id="PS51864">
    <property type="entry name" value="ASTACIN"/>
    <property type="match status" value="1"/>
</dbReference>
<feature type="binding site" evidence="6">
    <location>
        <position position="175"/>
    </location>
    <ligand>
        <name>Zn(2+)</name>
        <dbReference type="ChEBI" id="CHEBI:29105"/>
        <note>catalytic</note>
    </ligand>
</feature>
<dbReference type="SUPFAM" id="SSF51445">
    <property type="entry name" value="(Trans)glycosidases"/>
    <property type="match status" value="1"/>
</dbReference>
<evidence type="ECO:0000259" key="9">
    <source>
        <dbReference type="PROSITE" id="PS51910"/>
    </source>
</evidence>
<dbReference type="EC" id="3.4.24.-" evidence="7"/>
<feature type="chain" id="PRO_5041020056" description="Metalloendopeptidase" evidence="7">
    <location>
        <begin position="19"/>
        <end position="646"/>
    </location>
</feature>
<gene>
    <name evidence="10" type="ORF">BV898_15152</name>
</gene>
<dbReference type="InterPro" id="IPR024079">
    <property type="entry name" value="MetalloPept_cat_dom_sf"/>
</dbReference>
<dbReference type="GO" id="GO:0006508">
    <property type="term" value="P:proteolysis"/>
    <property type="evidence" value="ECO:0007669"/>
    <property type="project" value="UniProtKB-KW"/>
</dbReference>
<evidence type="ECO:0000313" key="11">
    <source>
        <dbReference type="Proteomes" id="UP000192578"/>
    </source>
</evidence>
<keyword evidence="3 6" id="KW-0378">Hydrolase</keyword>
<feature type="domain" description="Peptidase M12A" evidence="8">
    <location>
        <begin position="67"/>
        <end position="266"/>
    </location>
</feature>
<dbReference type="Pfam" id="PF01400">
    <property type="entry name" value="Astacin"/>
    <property type="match status" value="1"/>
</dbReference>
<evidence type="ECO:0000256" key="1">
    <source>
        <dbReference type="ARBA" id="ARBA00022670"/>
    </source>
</evidence>
<evidence type="ECO:0000256" key="5">
    <source>
        <dbReference type="ARBA" id="ARBA00023049"/>
    </source>
</evidence>
<organism evidence="10 11">
    <name type="scientific">Hypsibius exemplaris</name>
    <name type="common">Freshwater tardigrade</name>
    <dbReference type="NCBI Taxonomy" id="2072580"/>
    <lineage>
        <taxon>Eukaryota</taxon>
        <taxon>Metazoa</taxon>
        <taxon>Ecdysozoa</taxon>
        <taxon>Tardigrada</taxon>
        <taxon>Eutardigrada</taxon>
        <taxon>Parachela</taxon>
        <taxon>Hypsibioidea</taxon>
        <taxon>Hypsibiidae</taxon>
        <taxon>Hypsibius</taxon>
    </lineage>
</organism>
<feature type="binding site" evidence="6">
    <location>
        <position position="169"/>
    </location>
    <ligand>
        <name>Zn(2+)</name>
        <dbReference type="ChEBI" id="CHEBI:29105"/>
        <note>catalytic</note>
    </ligand>
</feature>
<dbReference type="SUPFAM" id="SSF55486">
    <property type="entry name" value="Metalloproteases ('zincins'), catalytic domain"/>
    <property type="match status" value="1"/>
</dbReference>
<evidence type="ECO:0000313" key="10">
    <source>
        <dbReference type="EMBL" id="OWA50642.1"/>
    </source>
</evidence>
<dbReference type="PANTHER" id="PTHR10127:SF780">
    <property type="entry name" value="METALLOENDOPEPTIDASE"/>
    <property type="match status" value="1"/>
</dbReference>
<dbReference type="PRINTS" id="PR00480">
    <property type="entry name" value="ASTACIN"/>
</dbReference>
<keyword evidence="5 6" id="KW-0482">Metalloprotease</keyword>
<reference evidence="11" key="1">
    <citation type="submission" date="2017-01" db="EMBL/GenBank/DDBJ databases">
        <title>Comparative genomics of anhydrobiosis in the tardigrade Hypsibius dujardini.</title>
        <authorList>
            <person name="Yoshida Y."/>
            <person name="Koutsovoulos G."/>
            <person name="Laetsch D."/>
            <person name="Stevens L."/>
            <person name="Kumar S."/>
            <person name="Horikawa D."/>
            <person name="Ishino K."/>
            <person name="Komine S."/>
            <person name="Tomita M."/>
            <person name="Blaxter M."/>
            <person name="Arakawa K."/>
        </authorList>
    </citation>
    <scope>NUCLEOTIDE SEQUENCE [LARGE SCALE GENOMIC DNA]</scope>
    <source>
        <strain evidence="11">Z151</strain>
    </source>
</reference>
<dbReference type="PANTHER" id="PTHR10127">
    <property type="entry name" value="DISCOIDIN, CUB, EGF, LAMININ , AND ZINC METALLOPROTEASE DOMAIN CONTAINING"/>
    <property type="match status" value="1"/>
</dbReference>
<dbReference type="OrthoDB" id="76388at2759"/>
<sequence length="646" mass="71926">MSLLPVFTLIVRITAMPAYDFSKGSALDDSDEDPIAGVYPLVEQDIAGVDVEMLRPSSSLGAVMQHNAVSDEGLRWPGAVVPFLFSVGFQSEGIKRPLVLKAMEAIENLTCVRFVQRTAHQTAFLVILQSIKGCSSHVGRQGNRQLVMLDTARCFPDNTNGIVQHELMHALGFWHEQSRTDRDDYVEINRNNIDDPDQFLKHDDSQTFGEPYDFGSIMHYGKNELGVKEDVWTIRPLEKYGNPEIGQRRQLSPIDIKKINKMYRCRGYPGGPPLGQTDEVKEPIFVTPHRGCLYQYSKSVRLGRFTVQDVDPSLCTYLTVTSTASLATYETVFNRGFVNDLNAMRGRNPQLKILLSVGEFSSPEILQIARSRNATINFGYAAVRTLRNWGFDGLDFVVRVNSTTNDRFDKTLVAAFFRELALIFTKNSAEQSLTRLALSVVVFPDPDSMALIDAPKLDNLVDIVNVVAYDLGDAASPDSRSVVHHSPTVMGPTGQKGPDNMESLMASWASQGFAKQKLVAGIPFFGRGWWVPTTGRRPELGSPARAILRSSSEPSWPYYEICHQSKENGVESIFNDTIQASYIYSAAEGWWIGYNDVKTVKAKANWIRNNGFGGVYAWDISRDDFGGDFCDNGRNPLLRAIKSALG</sequence>
<comment type="cofactor">
    <cofactor evidence="6 7">
        <name>Zn(2+)</name>
        <dbReference type="ChEBI" id="CHEBI:29105"/>
    </cofactor>
    <text evidence="6 7">Binds 1 zinc ion per subunit.</text>
</comment>
<dbReference type="AlphaFoldDB" id="A0A9X6NA77"/>
<dbReference type="Gene3D" id="3.20.20.80">
    <property type="entry name" value="Glycosidases"/>
    <property type="match status" value="1"/>
</dbReference>
<dbReference type="GO" id="GO:0004222">
    <property type="term" value="F:metalloendopeptidase activity"/>
    <property type="evidence" value="ECO:0007669"/>
    <property type="project" value="UniProtKB-UniRule"/>
</dbReference>
<dbReference type="GO" id="GO:0008061">
    <property type="term" value="F:chitin binding"/>
    <property type="evidence" value="ECO:0007669"/>
    <property type="project" value="InterPro"/>
</dbReference>
<dbReference type="InterPro" id="IPR017853">
    <property type="entry name" value="GH"/>
</dbReference>
<keyword evidence="7" id="KW-0732">Signal</keyword>
<evidence type="ECO:0000256" key="3">
    <source>
        <dbReference type="ARBA" id="ARBA00022801"/>
    </source>
</evidence>
<evidence type="ECO:0000256" key="7">
    <source>
        <dbReference type="RuleBase" id="RU361183"/>
    </source>
</evidence>
<dbReference type="Pfam" id="PF00704">
    <property type="entry name" value="Glyco_hydro_18"/>
    <property type="match status" value="1"/>
</dbReference>
<dbReference type="InterPro" id="IPR029070">
    <property type="entry name" value="Chitinase_insertion_sf"/>
</dbReference>
<evidence type="ECO:0000256" key="2">
    <source>
        <dbReference type="ARBA" id="ARBA00022723"/>
    </source>
</evidence>
<dbReference type="InterPro" id="IPR034035">
    <property type="entry name" value="Astacin-like_dom"/>
</dbReference>